<dbReference type="STRING" id="1888892.BFL28_13680"/>
<organism evidence="6 7">
    <name type="scientific">Sphingomonas turrisvirgatae</name>
    <dbReference type="NCBI Taxonomy" id="1888892"/>
    <lineage>
        <taxon>Bacteria</taxon>
        <taxon>Pseudomonadati</taxon>
        <taxon>Pseudomonadota</taxon>
        <taxon>Alphaproteobacteria</taxon>
        <taxon>Sphingomonadales</taxon>
        <taxon>Sphingomonadaceae</taxon>
        <taxon>Sphingomonas</taxon>
    </lineage>
</organism>
<dbReference type="SUPFAM" id="SSF56425">
    <property type="entry name" value="Succinate dehydrogenase/fumarate reductase flavoprotein, catalytic domain"/>
    <property type="match status" value="1"/>
</dbReference>
<dbReference type="OrthoDB" id="3178130at2"/>
<keyword evidence="3" id="KW-0274">FAD</keyword>
<dbReference type="InterPro" id="IPR036188">
    <property type="entry name" value="FAD/NAD-bd_sf"/>
</dbReference>
<evidence type="ECO:0000259" key="5">
    <source>
        <dbReference type="Pfam" id="PF00890"/>
    </source>
</evidence>
<evidence type="ECO:0000313" key="6">
    <source>
        <dbReference type="EMBL" id="ODP38428.1"/>
    </source>
</evidence>
<dbReference type="SUPFAM" id="SSF51905">
    <property type="entry name" value="FAD/NAD(P)-binding domain"/>
    <property type="match status" value="1"/>
</dbReference>
<sequence length="572" mass="60067">MTDWDQEADLVIIGSGAAGMSAAIVAAASGLDALVLEKTDLIGGSTAISGGVVWVPGNRGMAEAGAPDPPGAALRYLEQVIGPGMRRDMVEAYVRASPKMVDWFNRHTVVHLVPRMYAPDYHSELEGASSGGRALDPLEYDGRELGGWFTRLRAPLQQTMIFGGMMVSRADIDHLQRACRSWTSFRHAVRILLGHASDRLRFARGARLLAGNALAARLLRSAIDRGVRFETGADVTALVRDGGAVIGAEAVIGGKIVRIRARRGVVLAAGGGAANRHFRAANVPYADVHLSMAPPSNVGDGLALAAAVGGTIGATARNAVFLSPVSVDAAGGKRTLFPHLILDRQKPGVIAVNSAGRRFVNEADSYHDFVEGMYRDHGDGPAVPAWLVADSRFVRRYGLGLVRPAPFSKRGFVRSGYLVSARSIGQLADKIGVPQAQLAATIEAANRAAATGVDLEFGKGSTGYNRYLGDGLHSPNPCLGPIRMPPFHAVKIWPGDIGAARGIRTDADARVLDADGKPVRGLYACGNDMNSIMGGSYPAGGITLGPAMTFGFIAARHVAGIACSGSKEEKTA</sequence>
<keyword evidence="7" id="KW-1185">Reference proteome</keyword>
<keyword evidence="2" id="KW-0285">Flavoprotein</keyword>
<comment type="cofactor">
    <cofactor evidence="1">
        <name>FAD</name>
        <dbReference type="ChEBI" id="CHEBI:57692"/>
    </cofactor>
</comment>
<proteinExistence type="predicted"/>
<dbReference type="PANTHER" id="PTHR43400">
    <property type="entry name" value="FUMARATE REDUCTASE"/>
    <property type="match status" value="1"/>
</dbReference>
<dbReference type="AlphaFoldDB" id="A0A1E3LXH2"/>
<evidence type="ECO:0000313" key="7">
    <source>
        <dbReference type="Proteomes" id="UP000094487"/>
    </source>
</evidence>
<evidence type="ECO:0000256" key="3">
    <source>
        <dbReference type="ARBA" id="ARBA00022827"/>
    </source>
</evidence>
<dbReference type="RefSeq" id="WP_069319860.1">
    <property type="nucleotide sequence ID" value="NZ_MDDS01000014.1"/>
</dbReference>
<evidence type="ECO:0000256" key="2">
    <source>
        <dbReference type="ARBA" id="ARBA00022630"/>
    </source>
</evidence>
<evidence type="ECO:0000256" key="4">
    <source>
        <dbReference type="ARBA" id="ARBA00023002"/>
    </source>
</evidence>
<gene>
    <name evidence="6" type="ORF">BFL28_13680</name>
</gene>
<dbReference type="Pfam" id="PF00890">
    <property type="entry name" value="FAD_binding_2"/>
    <property type="match status" value="1"/>
</dbReference>
<evidence type="ECO:0000256" key="1">
    <source>
        <dbReference type="ARBA" id="ARBA00001974"/>
    </source>
</evidence>
<dbReference type="PANTHER" id="PTHR43400:SF10">
    <property type="entry name" value="3-OXOSTEROID 1-DEHYDROGENASE"/>
    <property type="match status" value="1"/>
</dbReference>
<name>A0A1E3LXH2_9SPHN</name>
<keyword evidence="4" id="KW-0560">Oxidoreductase</keyword>
<reference evidence="6 7" key="1">
    <citation type="submission" date="2016-08" db="EMBL/GenBank/DDBJ databases">
        <title>Draft genome of the agarase producing Sphingomonas sp. MCT13.</title>
        <authorList>
            <person name="D'Andrea M.M."/>
            <person name="Rossolini G.M."/>
            <person name="Thaller M.C."/>
        </authorList>
    </citation>
    <scope>NUCLEOTIDE SEQUENCE [LARGE SCALE GENOMIC DNA]</scope>
    <source>
        <strain evidence="6 7">MCT13</strain>
    </source>
</reference>
<dbReference type="InterPro" id="IPR003953">
    <property type="entry name" value="FAD-dep_OxRdtase_2_FAD-bd"/>
</dbReference>
<dbReference type="GO" id="GO:0008202">
    <property type="term" value="P:steroid metabolic process"/>
    <property type="evidence" value="ECO:0007669"/>
    <property type="project" value="UniProtKB-ARBA"/>
</dbReference>
<dbReference type="PRINTS" id="PR00411">
    <property type="entry name" value="PNDRDTASEI"/>
</dbReference>
<accession>A0A1E3LXH2</accession>
<dbReference type="InterPro" id="IPR050315">
    <property type="entry name" value="FAD-oxidoreductase_2"/>
</dbReference>
<dbReference type="GO" id="GO:0016491">
    <property type="term" value="F:oxidoreductase activity"/>
    <property type="evidence" value="ECO:0007669"/>
    <property type="project" value="UniProtKB-KW"/>
</dbReference>
<comment type="caution">
    <text evidence="6">The sequence shown here is derived from an EMBL/GenBank/DDBJ whole genome shotgun (WGS) entry which is preliminary data.</text>
</comment>
<dbReference type="InterPro" id="IPR027477">
    <property type="entry name" value="Succ_DH/fumarate_Rdtase_cat_sf"/>
</dbReference>
<protein>
    <recommendedName>
        <fullName evidence="5">FAD-dependent oxidoreductase 2 FAD-binding domain-containing protein</fullName>
    </recommendedName>
</protein>
<feature type="domain" description="FAD-dependent oxidoreductase 2 FAD-binding" evidence="5">
    <location>
        <begin position="9"/>
        <end position="544"/>
    </location>
</feature>
<dbReference type="Gene3D" id="3.50.50.60">
    <property type="entry name" value="FAD/NAD(P)-binding domain"/>
    <property type="match status" value="2"/>
</dbReference>
<dbReference type="Proteomes" id="UP000094487">
    <property type="component" value="Unassembled WGS sequence"/>
</dbReference>
<dbReference type="EMBL" id="MDDS01000014">
    <property type="protein sequence ID" value="ODP38428.1"/>
    <property type="molecule type" value="Genomic_DNA"/>
</dbReference>